<dbReference type="GO" id="GO:0045892">
    <property type="term" value="P:negative regulation of DNA-templated transcription"/>
    <property type="evidence" value="ECO:0007669"/>
    <property type="project" value="InterPro"/>
</dbReference>
<dbReference type="Gene3D" id="1.10.357.10">
    <property type="entry name" value="Tetracycline Repressor, domain 2"/>
    <property type="match status" value="1"/>
</dbReference>
<dbReference type="InterPro" id="IPR004111">
    <property type="entry name" value="Repressor_TetR_C"/>
</dbReference>
<evidence type="ECO:0000256" key="2">
    <source>
        <dbReference type="ARBA" id="ARBA00023125"/>
    </source>
</evidence>
<evidence type="ECO:0000256" key="5">
    <source>
        <dbReference type="SAM" id="MobiDB-lite"/>
    </source>
</evidence>
<dbReference type="SUPFAM" id="SSF46689">
    <property type="entry name" value="Homeodomain-like"/>
    <property type="match status" value="1"/>
</dbReference>
<evidence type="ECO:0000256" key="3">
    <source>
        <dbReference type="ARBA" id="ARBA00023163"/>
    </source>
</evidence>
<dbReference type="GO" id="GO:0000976">
    <property type="term" value="F:transcription cis-regulatory region binding"/>
    <property type="evidence" value="ECO:0007669"/>
    <property type="project" value="TreeGrafter"/>
</dbReference>
<dbReference type="SUPFAM" id="SSF48498">
    <property type="entry name" value="Tetracyclin repressor-like, C-terminal domain"/>
    <property type="match status" value="1"/>
</dbReference>
<evidence type="ECO:0000256" key="1">
    <source>
        <dbReference type="ARBA" id="ARBA00023015"/>
    </source>
</evidence>
<gene>
    <name evidence="7" type="ORF">LZ495_15055</name>
</gene>
<dbReference type="AlphaFoldDB" id="A0AA41PZ03"/>
<proteinExistence type="predicted"/>
<dbReference type="PANTHER" id="PTHR30055:SF151">
    <property type="entry name" value="TRANSCRIPTIONAL REGULATORY PROTEIN"/>
    <property type="match status" value="1"/>
</dbReference>
<dbReference type="PROSITE" id="PS50977">
    <property type="entry name" value="HTH_TETR_2"/>
    <property type="match status" value="1"/>
</dbReference>
<reference evidence="7" key="1">
    <citation type="submission" date="2022-01" db="EMBL/GenBank/DDBJ databases">
        <title>Genome-Based Taxonomic Classification of the Phylum Actinobacteria.</title>
        <authorList>
            <person name="Gao Y."/>
        </authorList>
    </citation>
    <scope>NUCLEOTIDE SEQUENCE</scope>
    <source>
        <strain evidence="7">KLBMP 8922</strain>
    </source>
</reference>
<dbReference type="InterPro" id="IPR036271">
    <property type="entry name" value="Tet_transcr_reg_TetR-rel_C_sf"/>
</dbReference>
<dbReference type="InterPro" id="IPR050109">
    <property type="entry name" value="HTH-type_TetR-like_transc_reg"/>
</dbReference>
<keyword evidence="2 4" id="KW-0238">DNA-binding</keyword>
<feature type="compositionally biased region" description="Low complexity" evidence="5">
    <location>
        <begin position="1"/>
        <end position="20"/>
    </location>
</feature>
<feature type="domain" description="HTH tetR-type" evidence="6">
    <location>
        <begin position="36"/>
        <end position="96"/>
    </location>
</feature>
<feature type="region of interest" description="Disordered" evidence="5">
    <location>
        <begin position="1"/>
        <end position="21"/>
    </location>
</feature>
<dbReference type="EMBL" id="JAKFHA010000007">
    <property type="protein sequence ID" value="MCF2528529.1"/>
    <property type="molecule type" value="Genomic_DNA"/>
</dbReference>
<dbReference type="Proteomes" id="UP001165378">
    <property type="component" value="Unassembled WGS sequence"/>
</dbReference>
<evidence type="ECO:0000256" key="4">
    <source>
        <dbReference type="PROSITE-ProRule" id="PRU00335"/>
    </source>
</evidence>
<dbReference type="GO" id="GO:0003700">
    <property type="term" value="F:DNA-binding transcription factor activity"/>
    <property type="evidence" value="ECO:0007669"/>
    <property type="project" value="TreeGrafter"/>
</dbReference>
<evidence type="ECO:0000259" key="6">
    <source>
        <dbReference type="PROSITE" id="PS50977"/>
    </source>
</evidence>
<dbReference type="RefSeq" id="WP_235052697.1">
    <property type="nucleotide sequence ID" value="NZ_JAKFHA010000007.1"/>
</dbReference>
<dbReference type="PANTHER" id="PTHR30055">
    <property type="entry name" value="HTH-TYPE TRANSCRIPTIONAL REGULATOR RUTR"/>
    <property type="match status" value="1"/>
</dbReference>
<sequence>MPQEPSPAAEQSAEQSAERQSIWERIERPAKAQRTTLSHDAIAAAAVEVADAEGLDAVSMRKLSGHLGVTTMALYRYVVNKDELFELMLDKIYGAYRNPEVPGETWRDVVRVHAAQVRAISLAHPWIVELTTRQVVLLTPNVVATMERMLAAFDGLGLDADTSYAAQHTVTAYIRGAMTDEVGQLELMKRHEWTSGDDLRDAYSPQMMWLMGTGRYPALLRFAMEAQRKDDFVWRFESGLDSVLEGIGARFGI</sequence>
<protein>
    <submittedName>
        <fullName evidence="7">TetR/AcrR family transcriptional regulator</fullName>
    </submittedName>
</protein>
<feature type="DNA-binding region" description="H-T-H motif" evidence="4">
    <location>
        <begin position="59"/>
        <end position="78"/>
    </location>
</feature>
<comment type="caution">
    <text evidence="7">The sequence shown here is derived from an EMBL/GenBank/DDBJ whole genome shotgun (WGS) entry which is preliminary data.</text>
</comment>
<dbReference type="InterPro" id="IPR009057">
    <property type="entry name" value="Homeodomain-like_sf"/>
</dbReference>
<dbReference type="Pfam" id="PF02909">
    <property type="entry name" value="TetR_C_1"/>
    <property type="match status" value="1"/>
</dbReference>
<dbReference type="Gene3D" id="1.10.10.60">
    <property type="entry name" value="Homeodomain-like"/>
    <property type="match status" value="1"/>
</dbReference>
<keyword evidence="3" id="KW-0804">Transcription</keyword>
<evidence type="ECO:0000313" key="7">
    <source>
        <dbReference type="EMBL" id="MCF2528529.1"/>
    </source>
</evidence>
<keyword evidence="8" id="KW-1185">Reference proteome</keyword>
<organism evidence="7 8">
    <name type="scientific">Yinghuangia soli</name>
    <dbReference type="NCBI Taxonomy" id="2908204"/>
    <lineage>
        <taxon>Bacteria</taxon>
        <taxon>Bacillati</taxon>
        <taxon>Actinomycetota</taxon>
        <taxon>Actinomycetes</taxon>
        <taxon>Kitasatosporales</taxon>
        <taxon>Streptomycetaceae</taxon>
        <taxon>Yinghuangia</taxon>
    </lineage>
</organism>
<dbReference type="Pfam" id="PF00440">
    <property type="entry name" value="TetR_N"/>
    <property type="match status" value="1"/>
</dbReference>
<evidence type="ECO:0000313" key="8">
    <source>
        <dbReference type="Proteomes" id="UP001165378"/>
    </source>
</evidence>
<dbReference type="InterPro" id="IPR001647">
    <property type="entry name" value="HTH_TetR"/>
</dbReference>
<name>A0AA41PZ03_9ACTN</name>
<accession>A0AA41PZ03</accession>
<keyword evidence="1" id="KW-0805">Transcription regulation</keyword>